<name>A0A9P3CV81_9PEZI</name>
<proteinExistence type="predicted"/>
<evidence type="ECO:0000313" key="1">
    <source>
        <dbReference type="EMBL" id="GIZ48187.1"/>
    </source>
</evidence>
<gene>
    <name evidence="1" type="ORF">CKM354_001125800</name>
</gene>
<evidence type="ECO:0000313" key="2">
    <source>
        <dbReference type="Proteomes" id="UP000825890"/>
    </source>
</evidence>
<sequence length="129" mass="14594">MALDTSSWSLEDITAANVHDAVSEFEEANHTEIERARADGKERAFPLEKKLEGVMKELTKEILSRYPTADLRIGHPIVAFTSRKHYPIPGFAKTGYVVLKSRELREGSIRWGEDLEVIGEGYYIPFAVK</sequence>
<organism evidence="1 2">
    <name type="scientific">Cercospora kikuchii</name>
    <dbReference type="NCBI Taxonomy" id="84275"/>
    <lineage>
        <taxon>Eukaryota</taxon>
        <taxon>Fungi</taxon>
        <taxon>Dikarya</taxon>
        <taxon>Ascomycota</taxon>
        <taxon>Pezizomycotina</taxon>
        <taxon>Dothideomycetes</taxon>
        <taxon>Dothideomycetidae</taxon>
        <taxon>Mycosphaerellales</taxon>
        <taxon>Mycosphaerellaceae</taxon>
        <taxon>Cercospora</taxon>
    </lineage>
</organism>
<keyword evidence="2" id="KW-1185">Reference proteome</keyword>
<dbReference type="RefSeq" id="XP_044662674.1">
    <property type="nucleotide sequence ID" value="XM_044806739.1"/>
</dbReference>
<reference evidence="1 2" key="1">
    <citation type="submission" date="2021-01" db="EMBL/GenBank/DDBJ databases">
        <title>Cercospora kikuchii MAFF 305040 whole genome shotgun sequence.</title>
        <authorList>
            <person name="Kashiwa T."/>
            <person name="Suzuki T."/>
        </authorList>
    </citation>
    <scope>NUCLEOTIDE SEQUENCE [LARGE SCALE GENOMIC DNA]</scope>
    <source>
        <strain evidence="1 2">MAFF 305040</strain>
    </source>
</reference>
<dbReference type="Proteomes" id="UP000825890">
    <property type="component" value="Unassembled WGS sequence"/>
</dbReference>
<dbReference type="GeneID" id="68296833"/>
<comment type="caution">
    <text evidence="1">The sequence shown here is derived from an EMBL/GenBank/DDBJ whole genome shotgun (WGS) entry which is preliminary data.</text>
</comment>
<dbReference type="EMBL" id="BOLY01000008">
    <property type="protein sequence ID" value="GIZ48187.1"/>
    <property type="molecule type" value="Genomic_DNA"/>
</dbReference>
<protein>
    <submittedName>
        <fullName evidence="1">Uncharacterized protein</fullName>
    </submittedName>
</protein>
<dbReference type="AlphaFoldDB" id="A0A9P3CV81"/>
<accession>A0A9P3CV81</accession>